<evidence type="ECO:0000313" key="2">
    <source>
        <dbReference type="Proteomes" id="UP000000268"/>
    </source>
</evidence>
<accession>B0C7U9</accession>
<dbReference type="eggNOG" id="ENOG502ZCCW">
    <property type="taxonomic scope" value="Bacteria"/>
</dbReference>
<dbReference type="RefSeq" id="WP_012162019.1">
    <property type="nucleotide sequence ID" value="NC_009925.1"/>
</dbReference>
<keyword evidence="2" id="KW-1185">Reference proteome</keyword>
<protein>
    <recommendedName>
        <fullName evidence="3">Methyltransferase domain-containing protein</fullName>
    </recommendedName>
</protein>
<evidence type="ECO:0000313" key="1">
    <source>
        <dbReference type="EMBL" id="ABW26490.1"/>
    </source>
</evidence>
<evidence type="ECO:0008006" key="3">
    <source>
        <dbReference type="Google" id="ProtNLM"/>
    </source>
</evidence>
<dbReference type="HOGENOM" id="CLU_1006941_0_0_3"/>
<name>B0C7U9_ACAM1</name>
<proteinExistence type="predicted"/>
<dbReference type="EMBL" id="CP000828">
    <property type="protein sequence ID" value="ABW26490.1"/>
    <property type="molecule type" value="Genomic_DNA"/>
</dbReference>
<dbReference type="Proteomes" id="UP000000268">
    <property type="component" value="Chromosome"/>
</dbReference>
<organism evidence="1 2">
    <name type="scientific">Acaryochloris marina (strain MBIC 11017)</name>
    <dbReference type="NCBI Taxonomy" id="329726"/>
    <lineage>
        <taxon>Bacteria</taxon>
        <taxon>Bacillati</taxon>
        <taxon>Cyanobacteriota</taxon>
        <taxon>Cyanophyceae</taxon>
        <taxon>Acaryochloridales</taxon>
        <taxon>Acaryochloridaceae</taxon>
        <taxon>Acaryochloris</taxon>
    </lineage>
</organism>
<dbReference type="OrthoDB" id="2029026at2"/>
<reference evidence="1 2" key="1">
    <citation type="journal article" date="2008" name="Proc. Natl. Acad. Sci. U.S.A.">
        <title>Niche adaptation and genome expansion in the chlorophyll d-producing cyanobacterium Acaryochloris marina.</title>
        <authorList>
            <person name="Swingley W.D."/>
            <person name="Chen M."/>
            <person name="Cheung P.C."/>
            <person name="Conrad A.L."/>
            <person name="Dejesa L.C."/>
            <person name="Hao J."/>
            <person name="Honchak B.M."/>
            <person name="Karbach L.E."/>
            <person name="Kurdoglu A."/>
            <person name="Lahiri S."/>
            <person name="Mastrian S.D."/>
            <person name="Miyashita H."/>
            <person name="Page L."/>
            <person name="Ramakrishna P."/>
            <person name="Satoh S."/>
            <person name="Sattley W.M."/>
            <person name="Shimada Y."/>
            <person name="Taylor H.L."/>
            <person name="Tomo T."/>
            <person name="Tsuchiya T."/>
            <person name="Wang Z.T."/>
            <person name="Raymond J."/>
            <person name="Mimuro M."/>
            <person name="Blankenship R.E."/>
            <person name="Touchman J.W."/>
        </authorList>
    </citation>
    <scope>NUCLEOTIDE SEQUENCE [LARGE SCALE GENOMIC DNA]</scope>
    <source>
        <strain evidence="2">MBIC 11017</strain>
    </source>
</reference>
<dbReference type="AlphaFoldDB" id="B0C7U9"/>
<sequence length="276" mass="30064">MNSLIQRQIAFNRSSNNAWDAFSEHRNQVTSLLKYGSDSSRLCILGAGNCNDLDLTTLIHSHPEIHLVDLDGDALAQGVAKQNLADQGHIYLHSGIDLTGMIDPISHWSPNTPLSKTDIAACIDAPTHCLGQLPGPFDVVASTCLLSQLIKSIVDTIGEDHPQFVEVIQAIRLGHLRLLLKLLNSGGWGVLVTDVVSSDSYPPLASVPTQNLSQVLVQLIRQGNFFHGVNPAAIVNLFGQDPVLSQQVASLEPVGPWHWNFGPRHYAVIAVKFQKR</sequence>
<dbReference type="KEGG" id="amr:AM1_1462"/>
<gene>
    <name evidence="1" type="ordered locus">AM1_1462</name>
</gene>